<evidence type="ECO:0000313" key="2">
    <source>
        <dbReference type="EMBL" id="RPB12608.1"/>
    </source>
</evidence>
<protein>
    <submittedName>
        <fullName evidence="2">Uncharacterized protein</fullName>
    </submittedName>
</protein>
<evidence type="ECO:0000313" key="3">
    <source>
        <dbReference type="Proteomes" id="UP000277580"/>
    </source>
</evidence>
<accession>A0A3N4KSX7</accession>
<name>A0A3N4KSX7_9PEZI</name>
<reference evidence="2 3" key="1">
    <citation type="journal article" date="2018" name="Nat. Ecol. Evol.">
        <title>Pezizomycetes genomes reveal the molecular basis of ectomycorrhizal truffle lifestyle.</title>
        <authorList>
            <person name="Murat C."/>
            <person name="Payen T."/>
            <person name="Noel B."/>
            <person name="Kuo A."/>
            <person name="Morin E."/>
            <person name="Chen J."/>
            <person name="Kohler A."/>
            <person name="Krizsan K."/>
            <person name="Balestrini R."/>
            <person name="Da Silva C."/>
            <person name="Montanini B."/>
            <person name="Hainaut M."/>
            <person name="Levati E."/>
            <person name="Barry K.W."/>
            <person name="Belfiori B."/>
            <person name="Cichocki N."/>
            <person name="Clum A."/>
            <person name="Dockter R.B."/>
            <person name="Fauchery L."/>
            <person name="Guy J."/>
            <person name="Iotti M."/>
            <person name="Le Tacon F."/>
            <person name="Lindquist E.A."/>
            <person name="Lipzen A."/>
            <person name="Malagnac F."/>
            <person name="Mello A."/>
            <person name="Molinier V."/>
            <person name="Miyauchi S."/>
            <person name="Poulain J."/>
            <person name="Riccioni C."/>
            <person name="Rubini A."/>
            <person name="Sitrit Y."/>
            <person name="Splivallo R."/>
            <person name="Traeger S."/>
            <person name="Wang M."/>
            <person name="Zifcakova L."/>
            <person name="Wipf D."/>
            <person name="Zambonelli A."/>
            <person name="Paolocci F."/>
            <person name="Nowrousian M."/>
            <person name="Ottonello S."/>
            <person name="Baldrian P."/>
            <person name="Spatafora J.W."/>
            <person name="Henrissat B."/>
            <person name="Nagy L.G."/>
            <person name="Aury J.M."/>
            <person name="Wincker P."/>
            <person name="Grigoriev I.V."/>
            <person name="Bonfante P."/>
            <person name="Martin F.M."/>
        </authorList>
    </citation>
    <scope>NUCLEOTIDE SEQUENCE [LARGE SCALE GENOMIC DNA]</scope>
    <source>
        <strain evidence="2 3">CCBAS932</strain>
    </source>
</reference>
<feature type="region of interest" description="Disordered" evidence="1">
    <location>
        <begin position="183"/>
        <end position="231"/>
    </location>
</feature>
<dbReference type="OrthoDB" id="1046782at2759"/>
<proteinExistence type="predicted"/>
<keyword evidence="3" id="KW-1185">Reference proteome</keyword>
<feature type="compositionally biased region" description="Low complexity" evidence="1">
    <location>
        <begin position="189"/>
        <end position="219"/>
    </location>
</feature>
<dbReference type="InParanoid" id="A0A3N4KSX7"/>
<sequence>MGSFLCLADETSHPHSAHDQDRPMRLVDRRGGGHFDAGGVAQTDTQILSRCRGDLTRLTTLPQRRRSLASYSFNIATLGKRFLECFLTIKRQLVRRFCISVVNERNGGRAQKGNPAGSAIDLGFAHDGDVCFTLSGTTGNFTSTYPSTDWMQRNLATLGPRPLRDIGMPGTYNSGMSVSRYLRQRGGRSPTPSGPSATSTSQSSLTSTASPTPSHHSPTSPSPPSSAAPPHKAAVLVLTDAPACTLSIFPDAGFYTAAQLDMHDRYTNTMSADWMVTDQLDKLSKHAKDKFFILPWILTQEGAKDLVMR</sequence>
<organism evidence="2 3">
    <name type="scientific">Morchella conica CCBAS932</name>
    <dbReference type="NCBI Taxonomy" id="1392247"/>
    <lineage>
        <taxon>Eukaryota</taxon>
        <taxon>Fungi</taxon>
        <taxon>Dikarya</taxon>
        <taxon>Ascomycota</taxon>
        <taxon>Pezizomycotina</taxon>
        <taxon>Pezizomycetes</taxon>
        <taxon>Pezizales</taxon>
        <taxon>Morchellaceae</taxon>
        <taxon>Morchella</taxon>
    </lineage>
</organism>
<evidence type="ECO:0000256" key="1">
    <source>
        <dbReference type="SAM" id="MobiDB-lite"/>
    </source>
</evidence>
<dbReference type="EMBL" id="ML119128">
    <property type="protein sequence ID" value="RPB12608.1"/>
    <property type="molecule type" value="Genomic_DNA"/>
</dbReference>
<dbReference type="Proteomes" id="UP000277580">
    <property type="component" value="Unassembled WGS sequence"/>
</dbReference>
<dbReference type="AlphaFoldDB" id="A0A3N4KSX7"/>
<gene>
    <name evidence="2" type="ORF">P167DRAFT_565253</name>
</gene>